<evidence type="ECO:0000313" key="10">
    <source>
        <dbReference type="EMBL" id="SVA49118.1"/>
    </source>
</evidence>
<evidence type="ECO:0000256" key="7">
    <source>
        <dbReference type="ARBA" id="ARBA00023136"/>
    </source>
</evidence>
<keyword evidence="6 8" id="KW-1133">Transmembrane helix</keyword>
<evidence type="ECO:0000256" key="1">
    <source>
        <dbReference type="ARBA" id="ARBA00004651"/>
    </source>
</evidence>
<feature type="transmembrane region" description="Helical" evidence="8">
    <location>
        <begin position="425"/>
        <end position="443"/>
    </location>
</feature>
<name>A0A381WAS8_9ZZZZ</name>
<keyword evidence="7 8" id="KW-0472">Membrane</keyword>
<sequence>MSYRLSIFQITKWLRWVIAVQVLAPLELAAGVTLGVGVRLQDPDGEPPLVVLAASSLQDVLPAVARVWEKAGGIGVRFSFDATSRLAPQIFRGAPADVFISADGEWMKWLEERGSVDSTVVFPLVTNELVFVVPESTRSVPGAPAELESPEFEILALAGDNVPAGRYARIALERAGAWDGVASKVIRGGSVRGALEWVATGEADGGVVYRTDALTEHRVRVAFSLGGEGYPEVVYPGALTAQARNPELARDFLAFLRGPEAMAIFGDAGFGRADSGRTVIQVPSSLVNPWSAVRLSLVVALGAVILGLIPAVGVGWMLARRDFFGKSFVSLFFMAPLVVPPVVTGFLVLSVLGRGSFIGGMLDSIGLPVPFTLLGAVVAALVVGFPLYTMAIRSAFDTIDRRFEEVSWTLGAPPGLTFRRISLPLALPGIAAGAVLAFARALGEFGATIVLAGNMEGETRTIALAIYALLESPSGRGVMWTLIIASVTLSLIALLGFETLVRRQRRRLEDHLGH</sequence>
<protein>
    <recommendedName>
        <fullName evidence="9">ABC transmembrane type-1 domain-containing protein</fullName>
    </recommendedName>
</protein>
<dbReference type="PROSITE" id="PS50928">
    <property type="entry name" value="ABC_TM1"/>
    <property type="match status" value="1"/>
</dbReference>
<dbReference type="PANTHER" id="PTHR30183">
    <property type="entry name" value="MOLYBDENUM TRANSPORT SYSTEM PERMEASE PROTEIN MODB"/>
    <property type="match status" value="1"/>
</dbReference>
<reference evidence="10" key="1">
    <citation type="submission" date="2018-05" db="EMBL/GenBank/DDBJ databases">
        <authorList>
            <person name="Lanie J.A."/>
            <person name="Ng W.-L."/>
            <person name="Kazmierczak K.M."/>
            <person name="Andrzejewski T.M."/>
            <person name="Davidsen T.M."/>
            <person name="Wayne K.J."/>
            <person name="Tettelin H."/>
            <person name="Glass J.I."/>
            <person name="Rusch D."/>
            <person name="Podicherti R."/>
            <person name="Tsui H.-C.T."/>
            <person name="Winkler M.E."/>
        </authorList>
    </citation>
    <scope>NUCLEOTIDE SEQUENCE</scope>
</reference>
<keyword evidence="3" id="KW-1003">Cell membrane</keyword>
<dbReference type="NCBIfam" id="TIGR01256">
    <property type="entry name" value="modA"/>
    <property type="match status" value="1"/>
</dbReference>
<feature type="transmembrane region" description="Helical" evidence="8">
    <location>
        <begin position="295"/>
        <end position="319"/>
    </location>
</feature>
<dbReference type="NCBIfam" id="TIGR02141">
    <property type="entry name" value="modB_ABC"/>
    <property type="match status" value="1"/>
</dbReference>
<dbReference type="GO" id="GO:0005886">
    <property type="term" value="C:plasma membrane"/>
    <property type="evidence" value="ECO:0007669"/>
    <property type="project" value="UniProtKB-SubCell"/>
</dbReference>
<evidence type="ECO:0000256" key="3">
    <source>
        <dbReference type="ARBA" id="ARBA00022475"/>
    </source>
</evidence>
<comment type="subcellular location">
    <subcellularLocation>
        <location evidence="1">Cell membrane</location>
        <topology evidence="1">Multi-pass membrane protein</topology>
    </subcellularLocation>
</comment>
<proteinExistence type="predicted"/>
<dbReference type="InterPro" id="IPR005950">
    <property type="entry name" value="ModA"/>
</dbReference>
<dbReference type="Pfam" id="PF13531">
    <property type="entry name" value="SBP_bac_11"/>
    <property type="match status" value="1"/>
</dbReference>
<dbReference type="Pfam" id="PF00528">
    <property type="entry name" value="BPD_transp_1"/>
    <property type="match status" value="1"/>
</dbReference>
<dbReference type="SUPFAM" id="SSF53850">
    <property type="entry name" value="Periplasmic binding protein-like II"/>
    <property type="match status" value="1"/>
</dbReference>
<dbReference type="PANTHER" id="PTHR30183:SF3">
    <property type="entry name" value="MOLYBDENUM TRANSPORT SYSTEM PERMEASE PROTEIN MODB"/>
    <property type="match status" value="1"/>
</dbReference>
<dbReference type="CDD" id="cd06261">
    <property type="entry name" value="TM_PBP2"/>
    <property type="match status" value="1"/>
</dbReference>
<keyword evidence="4" id="KW-0500">Molybdenum</keyword>
<feature type="transmembrane region" description="Helical" evidence="8">
    <location>
        <begin position="331"/>
        <end position="351"/>
    </location>
</feature>
<dbReference type="Gene3D" id="1.10.3720.10">
    <property type="entry name" value="MetI-like"/>
    <property type="match status" value="1"/>
</dbReference>
<evidence type="ECO:0000256" key="2">
    <source>
        <dbReference type="ARBA" id="ARBA00022448"/>
    </source>
</evidence>
<feature type="transmembrane region" description="Helical" evidence="8">
    <location>
        <begin position="371"/>
        <end position="392"/>
    </location>
</feature>
<dbReference type="InterPro" id="IPR011867">
    <property type="entry name" value="ModB_ABC"/>
</dbReference>
<accession>A0A381WAS8</accession>
<dbReference type="Gene3D" id="3.40.190.10">
    <property type="entry name" value="Periplasmic binding protein-like II"/>
    <property type="match status" value="2"/>
</dbReference>
<dbReference type="GO" id="GO:0015098">
    <property type="term" value="F:molybdate ion transmembrane transporter activity"/>
    <property type="evidence" value="ECO:0007669"/>
    <property type="project" value="InterPro"/>
</dbReference>
<evidence type="ECO:0000256" key="6">
    <source>
        <dbReference type="ARBA" id="ARBA00022989"/>
    </source>
</evidence>
<evidence type="ECO:0000256" key="5">
    <source>
        <dbReference type="ARBA" id="ARBA00022692"/>
    </source>
</evidence>
<evidence type="ECO:0000256" key="4">
    <source>
        <dbReference type="ARBA" id="ARBA00022505"/>
    </source>
</evidence>
<evidence type="ECO:0000256" key="8">
    <source>
        <dbReference type="SAM" id="Phobius"/>
    </source>
</evidence>
<gene>
    <name evidence="10" type="ORF">METZ01_LOCUS101972</name>
</gene>
<keyword evidence="5 8" id="KW-0812">Transmembrane</keyword>
<dbReference type="InterPro" id="IPR000515">
    <property type="entry name" value="MetI-like"/>
</dbReference>
<dbReference type="EMBL" id="UINC01011099">
    <property type="protein sequence ID" value="SVA49118.1"/>
    <property type="molecule type" value="Genomic_DNA"/>
</dbReference>
<evidence type="ECO:0000259" key="9">
    <source>
        <dbReference type="PROSITE" id="PS50928"/>
    </source>
</evidence>
<dbReference type="AlphaFoldDB" id="A0A381WAS8"/>
<keyword evidence="2" id="KW-0813">Transport</keyword>
<feature type="domain" description="ABC transmembrane type-1" evidence="9">
    <location>
        <begin position="293"/>
        <end position="501"/>
    </location>
</feature>
<dbReference type="SUPFAM" id="SSF161098">
    <property type="entry name" value="MetI-like"/>
    <property type="match status" value="1"/>
</dbReference>
<organism evidence="10">
    <name type="scientific">marine metagenome</name>
    <dbReference type="NCBI Taxonomy" id="408172"/>
    <lineage>
        <taxon>unclassified sequences</taxon>
        <taxon>metagenomes</taxon>
        <taxon>ecological metagenomes</taxon>
    </lineage>
</organism>
<dbReference type="InterPro" id="IPR035906">
    <property type="entry name" value="MetI-like_sf"/>
</dbReference>
<feature type="transmembrane region" description="Helical" evidence="8">
    <location>
        <begin position="477"/>
        <end position="497"/>
    </location>
</feature>